<keyword evidence="1" id="KW-0472">Membrane</keyword>
<organism evidence="2 3">
    <name type="scientific">Serratia montpellierensis</name>
    <dbReference type="NCBI Taxonomy" id="2598730"/>
    <lineage>
        <taxon>Bacteria</taxon>
        <taxon>Pseudomonadati</taxon>
        <taxon>Pseudomonadota</taxon>
        <taxon>Gammaproteobacteria</taxon>
        <taxon>Enterobacterales</taxon>
        <taxon>Yersiniaceae</taxon>
        <taxon>Serratia</taxon>
    </lineage>
</organism>
<feature type="transmembrane region" description="Helical" evidence="1">
    <location>
        <begin position="38"/>
        <end position="60"/>
    </location>
</feature>
<evidence type="ECO:0000256" key="1">
    <source>
        <dbReference type="SAM" id="Phobius"/>
    </source>
</evidence>
<evidence type="ECO:0000313" key="3">
    <source>
        <dbReference type="Proteomes" id="UP001199135"/>
    </source>
</evidence>
<evidence type="ECO:0000313" key="2">
    <source>
        <dbReference type="EMBL" id="MCC7658956.1"/>
    </source>
</evidence>
<proteinExistence type="predicted"/>
<reference evidence="2 3" key="1">
    <citation type="submission" date="2019-08" db="EMBL/GenBank/DDBJ databases">
        <title>Genome sequencing of Psyttalia spp.-associated microbial isolates reveals a potentially novel species in the Serratia genus.</title>
        <authorList>
            <person name="Tannieres-Laurent M."/>
            <person name="Sparks M.E."/>
            <person name="Blackburn M.B."/>
            <person name="Gundersen-Rindal D.E."/>
            <person name="Bon M.-C."/>
        </authorList>
    </citation>
    <scope>NUCLEOTIDE SEQUENCE [LARGE SCALE GENOMIC DNA]</scope>
    <source>
        <strain evidence="3">Pon4B</strain>
    </source>
</reference>
<dbReference type="EMBL" id="VOSO01000012">
    <property type="protein sequence ID" value="MCC7658956.1"/>
    <property type="molecule type" value="Genomic_DNA"/>
</dbReference>
<dbReference type="Proteomes" id="UP001199135">
    <property type="component" value="Unassembled WGS sequence"/>
</dbReference>
<keyword evidence="1" id="KW-0812">Transmembrane</keyword>
<sequence length="63" mass="6701">MSVMLYCNHYSIALVTTLTPSSQHDAASSLNSLFTTSAAVRCSGAVVLLALLWLGIFWAVSLP</sequence>
<keyword evidence="3" id="KW-1185">Reference proteome</keyword>
<name>A0ABS8J4M7_9GAMM</name>
<keyword evidence="1" id="KW-1133">Transmembrane helix</keyword>
<accession>A0ABS8J4M7</accession>
<gene>
    <name evidence="2" type="ORF">FUU20_09325</name>
</gene>
<protein>
    <submittedName>
        <fullName evidence="2">Uncharacterized protein</fullName>
    </submittedName>
</protein>
<comment type="caution">
    <text evidence="2">The sequence shown here is derived from an EMBL/GenBank/DDBJ whole genome shotgun (WGS) entry which is preliminary data.</text>
</comment>